<organism evidence="14 15">
    <name type="scientific">Corynebacterium diphtheriae bv. mitis</name>
    <dbReference type="NCBI Taxonomy" id="1806053"/>
    <lineage>
        <taxon>Bacteria</taxon>
        <taxon>Bacillati</taxon>
        <taxon>Actinomycetota</taxon>
        <taxon>Actinomycetes</taxon>
        <taxon>Mycobacteriales</taxon>
        <taxon>Corynebacteriaceae</taxon>
        <taxon>Corynebacterium</taxon>
    </lineage>
</organism>
<evidence type="ECO:0000313" key="14">
    <source>
        <dbReference type="EMBL" id="OWM34304.1"/>
    </source>
</evidence>
<protein>
    <submittedName>
        <fullName evidence="14">D-alanyl-D-alanine carboxypeptidase</fullName>
    </submittedName>
</protein>
<dbReference type="GO" id="GO:0009252">
    <property type="term" value="P:peptidoglycan biosynthetic process"/>
    <property type="evidence" value="ECO:0007669"/>
    <property type="project" value="UniProtKB-KW"/>
</dbReference>
<dbReference type="PANTHER" id="PTHR21581:SF33">
    <property type="entry name" value="D-ALANYL-D-ALANINE CARBOXYPEPTIDASE DACB"/>
    <property type="match status" value="1"/>
</dbReference>
<dbReference type="RefSeq" id="WP_044026254.1">
    <property type="nucleotide sequence ID" value="NZ_JADQUE010000004.1"/>
</dbReference>
<feature type="compositionally biased region" description="Polar residues" evidence="10">
    <location>
        <begin position="60"/>
        <end position="69"/>
    </location>
</feature>
<evidence type="ECO:0000256" key="5">
    <source>
        <dbReference type="ARBA" id="ARBA00022984"/>
    </source>
</evidence>
<keyword evidence="5" id="KW-0573">Peptidoglycan synthesis</keyword>
<evidence type="ECO:0000256" key="7">
    <source>
        <dbReference type="PIRSR" id="PIRSR618044-1"/>
    </source>
</evidence>
<dbReference type="InterPro" id="IPR018044">
    <property type="entry name" value="Peptidase_S11"/>
</dbReference>
<dbReference type="EMBL" id="LSZF01000026">
    <property type="protein sequence ID" value="OWM34304.1"/>
    <property type="molecule type" value="Genomic_DNA"/>
</dbReference>
<reference evidence="15" key="1">
    <citation type="submission" date="2016-02" db="EMBL/GenBank/DDBJ databases">
        <title>Genomic analyses of a collection of pathogenic Corynebacterium diphtheriae.</title>
        <authorList>
            <person name="Sangal V."/>
            <person name="Titov L."/>
        </authorList>
    </citation>
    <scope>NUCLEOTIDE SEQUENCE [LARGE SCALE GENOMIC DNA]</scope>
    <source>
        <strain evidence="15">1438</strain>
    </source>
</reference>
<feature type="active site" description="Acyl-ester intermediate" evidence="7">
    <location>
        <position position="136"/>
    </location>
</feature>
<dbReference type="Gene3D" id="3.40.710.10">
    <property type="entry name" value="DD-peptidase/beta-lactamase superfamily"/>
    <property type="match status" value="1"/>
</dbReference>
<feature type="active site" evidence="7">
    <location>
        <position position="191"/>
    </location>
</feature>
<evidence type="ECO:0000256" key="11">
    <source>
        <dbReference type="SAM" id="Phobius"/>
    </source>
</evidence>
<dbReference type="InterPro" id="IPR001967">
    <property type="entry name" value="Peptidase_S11_N"/>
</dbReference>
<accession>A0A854NEL5</accession>
<dbReference type="GO" id="GO:0008360">
    <property type="term" value="P:regulation of cell shape"/>
    <property type="evidence" value="ECO:0007669"/>
    <property type="project" value="UniProtKB-KW"/>
</dbReference>
<keyword evidence="14" id="KW-0645">Protease</keyword>
<feature type="region of interest" description="Disordered" evidence="10">
    <location>
        <begin position="358"/>
        <end position="385"/>
    </location>
</feature>
<keyword evidence="11" id="KW-0812">Transmembrane</keyword>
<evidence type="ECO:0000259" key="13">
    <source>
        <dbReference type="Pfam" id="PF00768"/>
    </source>
</evidence>
<evidence type="ECO:0000256" key="2">
    <source>
        <dbReference type="ARBA" id="ARBA00022729"/>
    </source>
</evidence>
<keyword evidence="11" id="KW-0472">Membrane</keyword>
<evidence type="ECO:0000256" key="8">
    <source>
        <dbReference type="PIRSR" id="PIRSR618044-2"/>
    </source>
</evidence>
<dbReference type="InterPro" id="IPR012338">
    <property type="entry name" value="Beta-lactam/transpept-like"/>
</dbReference>
<keyword evidence="11" id="KW-1133">Transmembrane helix</keyword>
<keyword evidence="6" id="KW-0961">Cell wall biogenesis/degradation</keyword>
<keyword evidence="2 12" id="KW-0732">Signal</keyword>
<evidence type="ECO:0000256" key="4">
    <source>
        <dbReference type="ARBA" id="ARBA00022960"/>
    </source>
</evidence>
<gene>
    <name evidence="14" type="ORF">AY602_06300</name>
</gene>
<feature type="binding site" evidence="8">
    <location>
        <position position="297"/>
    </location>
    <ligand>
        <name>substrate</name>
    </ligand>
</feature>
<evidence type="ECO:0000256" key="3">
    <source>
        <dbReference type="ARBA" id="ARBA00022801"/>
    </source>
</evidence>
<evidence type="ECO:0000256" key="6">
    <source>
        <dbReference type="ARBA" id="ARBA00023316"/>
    </source>
</evidence>
<comment type="similarity">
    <text evidence="1 9">Belongs to the peptidase S11 family.</text>
</comment>
<dbReference type="GO" id="GO:0009002">
    <property type="term" value="F:serine-type D-Ala-D-Ala carboxypeptidase activity"/>
    <property type="evidence" value="ECO:0007669"/>
    <property type="project" value="InterPro"/>
</dbReference>
<name>A0A854NEL5_CORDP</name>
<keyword evidence="4" id="KW-0133">Cell shape</keyword>
<sequence length="422" mass="44911">MNYTLSHGTIISMKRVPKTLIALTAITATLSPTALSATMAPVLADPAPRSSAPNTDKCDNATTPPSAETTSEKLAPGRTSIAPLPTVDNEFGSCGITKATGFDVPTNTASAWMVFDLDTGAVIATKDPHGRYRPASVIKALIALVAIDELDLSKKVTITNDDVNQEGSAVGFVEGIDYSVQQLLDGLLLGSGNDAASALARALGGEDTTIKKINDLAQELGTVDTYAASYTGLDAQGMSTSVRDLAVIYQAAWQNPVFADTVKKEYSELPADKTGTTFQVWNDNGILMNTEHGIGGKTGFTDDAHHTFVGAKNINGRRIAAVILDTTIDLGRPWEQANKLIDAGYKVAENQAVGSILRKESSIPSEESQPKELSRPSFTNPSDNRDTTPRFVILGALVALVVLGALAWMFGKREDREDRVDR</sequence>
<dbReference type="Pfam" id="PF00768">
    <property type="entry name" value="Peptidase_S11"/>
    <property type="match status" value="1"/>
</dbReference>
<dbReference type="AlphaFoldDB" id="A0A854NEL5"/>
<evidence type="ECO:0000256" key="10">
    <source>
        <dbReference type="SAM" id="MobiDB-lite"/>
    </source>
</evidence>
<evidence type="ECO:0000313" key="15">
    <source>
        <dbReference type="Proteomes" id="UP000197692"/>
    </source>
</evidence>
<feature type="transmembrane region" description="Helical" evidence="11">
    <location>
        <begin position="391"/>
        <end position="410"/>
    </location>
</feature>
<feature type="chain" id="PRO_5038414300" evidence="12">
    <location>
        <begin position="37"/>
        <end position="422"/>
    </location>
</feature>
<feature type="domain" description="Peptidase S11 D-alanyl-D-alanine carboxypeptidase A N-terminal" evidence="13">
    <location>
        <begin position="104"/>
        <end position="326"/>
    </location>
</feature>
<evidence type="ECO:0000256" key="12">
    <source>
        <dbReference type="SAM" id="SignalP"/>
    </source>
</evidence>
<dbReference type="GO" id="GO:0006508">
    <property type="term" value="P:proteolysis"/>
    <property type="evidence" value="ECO:0007669"/>
    <property type="project" value="InterPro"/>
</dbReference>
<keyword evidence="3" id="KW-0378">Hydrolase</keyword>
<dbReference type="PANTHER" id="PTHR21581">
    <property type="entry name" value="D-ALANYL-D-ALANINE CARBOXYPEPTIDASE"/>
    <property type="match status" value="1"/>
</dbReference>
<dbReference type="SUPFAM" id="SSF56601">
    <property type="entry name" value="beta-lactamase/transpeptidase-like"/>
    <property type="match status" value="1"/>
</dbReference>
<evidence type="ECO:0000256" key="1">
    <source>
        <dbReference type="ARBA" id="ARBA00007164"/>
    </source>
</evidence>
<keyword evidence="14" id="KW-0121">Carboxypeptidase</keyword>
<dbReference type="Proteomes" id="UP000197692">
    <property type="component" value="Unassembled WGS sequence"/>
</dbReference>
<feature type="region of interest" description="Disordered" evidence="10">
    <location>
        <begin position="45"/>
        <end position="81"/>
    </location>
</feature>
<feature type="signal peptide" evidence="12">
    <location>
        <begin position="1"/>
        <end position="36"/>
    </location>
</feature>
<proteinExistence type="inferred from homology"/>
<dbReference type="PRINTS" id="PR00725">
    <property type="entry name" value="DADACBPTASE1"/>
</dbReference>
<comment type="caution">
    <text evidence="14">The sequence shown here is derived from an EMBL/GenBank/DDBJ whole genome shotgun (WGS) entry which is preliminary data.</text>
</comment>
<feature type="active site" description="Proton acceptor" evidence="7">
    <location>
        <position position="139"/>
    </location>
</feature>
<dbReference type="GO" id="GO:0071555">
    <property type="term" value="P:cell wall organization"/>
    <property type="evidence" value="ECO:0007669"/>
    <property type="project" value="UniProtKB-KW"/>
</dbReference>
<evidence type="ECO:0000256" key="9">
    <source>
        <dbReference type="RuleBase" id="RU004016"/>
    </source>
</evidence>